<proteinExistence type="predicted"/>
<sequence>MRYLLVLLMALTIFSCSEKEEQISNSNILESLSLEIDTVVVDPGDYLINLEATVDFAISEDQSILYQFNGLNDEVFEINIIDATLDAVYSFEREGPNGIGVNANNFQWLAPDNFSFGSINSLGIFDQEGNKIKDISLGKNDLAGLPSAFESNLYQRVKITPEGKYALSVPQDEEGGLEGLYRVNLNTNKAKLIPIPAFDEIVRKFYLKLRAENVTSVFSDFVQQEIVNGKVLLTANSTSETYVFDPKTASINLVSFTHALVPSKRAGDYSQALSSQEKFNEQRAEISQQISFGKFMWDAGNKRYYRIATQRKPSLDEKTPSRTITYLFSYDQQFNLTGEREMKEFTRPPIFPFFTDGKMYAIVNVDDELGFAVFTFNFN</sequence>
<dbReference type="EMBL" id="JBHRZS010000006">
    <property type="protein sequence ID" value="MFC3880061.1"/>
    <property type="molecule type" value="Genomic_DNA"/>
</dbReference>
<organism evidence="1 2">
    <name type="scientific">Algoriphagus namhaensis</name>
    <dbReference type="NCBI Taxonomy" id="915353"/>
    <lineage>
        <taxon>Bacteria</taxon>
        <taxon>Pseudomonadati</taxon>
        <taxon>Bacteroidota</taxon>
        <taxon>Cytophagia</taxon>
        <taxon>Cytophagales</taxon>
        <taxon>Cyclobacteriaceae</taxon>
        <taxon>Algoriphagus</taxon>
    </lineage>
</organism>
<comment type="caution">
    <text evidence="1">The sequence shown here is derived from an EMBL/GenBank/DDBJ whole genome shotgun (WGS) entry which is preliminary data.</text>
</comment>
<evidence type="ECO:0000313" key="1">
    <source>
        <dbReference type="EMBL" id="MFC3880061.1"/>
    </source>
</evidence>
<gene>
    <name evidence="1" type="ORF">ACFOSV_07735</name>
</gene>
<name>A0ABV8AQ00_9BACT</name>
<evidence type="ECO:0000313" key="2">
    <source>
        <dbReference type="Proteomes" id="UP001595805"/>
    </source>
</evidence>
<reference evidence="2" key="1">
    <citation type="journal article" date="2019" name="Int. J. Syst. Evol. Microbiol.">
        <title>The Global Catalogue of Microorganisms (GCM) 10K type strain sequencing project: providing services to taxonomists for standard genome sequencing and annotation.</title>
        <authorList>
            <consortium name="The Broad Institute Genomics Platform"/>
            <consortium name="The Broad Institute Genome Sequencing Center for Infectious Disease"/>
            <person name="Wu L."/>
            <person name="Ma J."/>
        </authorList>
    </citation>
    <scope>NUCLEOTIDE SEQUENCE [LARGE SCALE GENOMIC DNA]</scope>
    <source>
        <strain evidence="2">CCUG 60523</strain>
    </source>
</reference>
<dbReference type="PROSITE" id="PS51257">
    <property type="entry name" value="PROKAR_LIPOPROTEIN"/>
    <property type="match status" value="1"/>
</dbReference>
<dbReference type="InterPro" id="IPR025316">
    <property type="entry name" value="DUF4221"/>
</dbReference>
<dbReference type="Pfam" id="PF13970">
    <property type="entry name" value="DUF4221"/>
    <property type="match status" value="1"/>
</dbReference>
<accession>A0ABV8AQ00</accession>
<dbReference type="Proteomes" id="UP001595805">
    <property type="component" value="Unassembled WGS sequence"/>
</dbReference>
<keyword evidence="2" id="KW-1185">Reference proteome</keyword>
<protein>
    <submittedName>
        <fullName evidence="1">DUF4221 family protein</fullName>
    </submittedName>
</protein>